<proteinExistence type="predicted"/>
<gene>
    <name evidence="1" type="ORF">ACI1P1_15860</name>
</gene>
<keyword evidence="2" id="KW-1185">Reference proteome</keyword>
<comment type="caution">
    <text evidence="1">The sequence shown here is derived from an EMBL/GenBank/DDBJ whole genome shotgun (WGS) entry which is preliminary data.</text>
</comment>
<protein>
    <submittedName>
        <fullName evidence="1">Sugar-binding protein</fullName>
    </submittedName>
</protein>
<organism evidence="1 2">
    <name type="scientific">Paenibacillus mesotrionivorans</name>
    <dbReference type="NCBI Taxonomy" id="3160968"/>
    <lineage>
        <taxon>Bacteria</taxon>
        <taxon>Bacillati</taxon>
        <taxon>Bacillota</taxon>
        <taxon>Bacilli</taxon>
        <taxon>Bacillales</taxon>
        <taxon>Paenibacillaceae</taxon>
        <taxon>Paenibacillus</taxon>
    </lineage>
</organism>
<dbReference type="EMBL" id="JBJURJ010000010">
    <property type="protein sequence ID" value="MFM9329771.1"/>
    <property type="molecule type" value="Genomic_DNA"/>
</dbReference>
<accession>A0ACC7P0C6</accession>
<evidence type="ECO:0000313" key="2">
    <source>
        <dbReference type="Proteomes" id="UP001631969"/>
    </source>
</evidence>
<sequence length="1241" mass="134838">MNNPTNRLGQRRFRSIRAPWKRRCSAAAVWLLVFALAAGGFPAAVLGQELQALPQSAAEVSSPPEPPVYTAWEDFRSSFGSHHHALALEAAGAIAVDGSLADWQPYAELRLPADSAQIQMSGWAGPEDVSASLYMAYDNDYFYWAAKVTDNVHAPVAGSTMWRGDSIQFAFSKDAAYGPEYGINYMDGAAHLWRFSEGKAQAGADGITAAAVQQGNEITYEVRMPWNTIYSSRPAADVLPFTLLINDNDGSGRRGWVEWTAGIGKAKSPSSHGRVHLIPAGEGWSIWAEGPAETAVNATVYVSVYAVNWQPHPATLQLASDALGTSTGLELPGGTVAEVRLPFTPNQAGDYTLDFAVSDAAGKSAQTSAAVSAVKAPAEVAAMLDAVGAKLPGLESLLLACEAQGLSTDYERINYTVIKDFVAYGKEDIAQGRLSRAYYVAVELEKLFGEAKQALEGLLDGSRTPVAVPRYITGRPEVEGGSFMADTAVRSTGAVEERPVFFTGYGAFNKVREDIPKFQDLGVNAIQVEIGPRDVVLDKTDFINQYSVSRAGNVNATAAVAEGVSHSGSRSLRIANSSPYQSNVYINVAQTVAVEPNTTYQFKVWVKGENARNTWFPGGSSMKQRKSFPSGTYDWQEVMYEYTTGPQETSYKLMVVSENTGTIWVDDLWMGKAGSSVNLAANPGFEDLGGFSAEKEYVVSTKKIQSDIVQVLQNAASNQVSVNLLVSPHYFPAWALAKWPELGISSNGFIKFSVFHPMAQSIIEDYLRALIPLVEPYGSLHSITLTNESVYQTNKDPYALPFWHSYLSEVYGGDIAGLNGVYGSSYTAFSEVPMPANVSASPRAYDYVLFNNDYFARWHEWMAGIIHELAPDLPVHAKIMGDPWGSLSWGVDMERFSEFSQINGNDNWNYINEGPKGFMEELSFYDMQTSFKKAPVFNSEHHVIADGDRVYTPEQAKHVRSVLWQSAIHGRGASTLWVWERTYDEASSREGSILHRPDAVAAAGRSNLDLNRLAREVTAFQNEQSKVAILYSTASAVFSGDYDNVLLRSYEALSYSGEKAGFISEKQAAGGGLSAYKLLVVPAASRVETATLAAIKAFQEQGGRVLVIGSHSLEKTPRGENQSATERNAVLLQADYITAVNGTAAQLRDYLQPILTDLSPGRLLLADPSTGALPYNVEWRSVSYQGGTLVNVVNYGNETVLAAVYAGGVQAAGYTNLITGEAQDNPVLTLEPLTPYLFRVE</sequence>
<dbReference type="Proteomes" id="UP001631969">
    <property type="component" value="Unassembled WGS sequence"/>
</dbReference>
<reference evidence="1" key="1">
    <citation type="submission" date="2024-12" db="EMBL/GenBank/DDBJ databases">
        <authorList>
            <person name="Wu N."/>
        </authorList>
    </citation>
    <scope>NUCLEOTIDE SEQUENCE</scope>
    <source>
        <strain evidence="1">P15</strain>
    </source>
</reference>
<name>A0ACC7P0C6_9BACL</name>
<evidence type="ECO:0000313" key="1">
    <source>
        <dbReference type="EMBL" id="MFM9329771.1"/>
    </source>
</evidence>